<dbReference type="PROSITE" id="PS51464">
    <property type="entry name" value="SIS"/>
    <property type="match status" value="1"/>
</dbReference>
<dbReference type="Pfam" id="PF01380">
    <property type="entry name" value="SIS"/>
    <property type="match status" value="1"/>
</dbReference>
<dbReference type="InterPro" id="IPR035466">
    <property type="entry name" value="GlmS/AgaS_SIS"/>
</dbReference>
<dbReference type="PANTHER" id="PTHR10937">
    <property type="entry name" value="GLUCOSAMINE--FRUCTOSE-6-PHOSPHATE AMINOTRANSFERASE, ISOMERIZING"/>
    <property type="match status" value="1"/>
</dbReference>
<reference evidence="3 4" key="1">
    <citation type="journal article" date="2006" name="J. Bacteriol.">
        <title>The genome sequence of Methanosphaera stadtmanae reveals why this human intestinal archaeon is restricted to methanol and H2 for methane formation and ATP synthesis.</title>
        <authorList>
            <person name="Fricke W.F."/>
            <person name="Seedorf H."/>
            <person name="Henne A."/>
            <person name="Kruer M."/>
            <person name="Liesegang H."/>
            <person name="Hedderich R."/>
            <person name="Gottschalk G."/>
            <person name="Thauer R.K."/>
        </authorList>
    </citation>
    <scope>NUCLEOTIDE SEQUENCE [LARGE SCALE GENOMIC DNA]</scope>
    <source>
        <strain evidence="4">ATCC 43021 / DSM 3091 / JCM 11832 / MCB-3</strain>
    </source>
</reference>
<dbReference type="CDD" id="cd05009">
    <property type="entry name" value="SIS_GlmS_GlmD_2"/>
    <property type="match status" value="1"/>
</dbReference>
<organism evidence="3 4">
    <name type="scientific">Methanosphaera stadtmanae (strain ATCC 43021 / DSM 3091 / JCM 11832 / MCB-3)</name>
    <dbReference type="NCBI Taxonomy" id="339860"/>
    <lineage>
        <taxon>Archaea</taxon>
        <taxon>Methanobacteriati</taxon>
        <taxon>Methanobacteriota</taxon>
        <taxon>Methanomada group</taxon>
        <taxon>Methanobacteria</taxon>
        <taxon>Methanobacteriales</taxon>
        <taxon>Methanobacteriaceae</taxon>
        <taxon>Methanosphaera</taxon>
    </lineage>
</organism>
<evidence type="ECO:0000313" key="4">
    <source>
        <dbReference type="Proteomes" id="UP000001931"/>
    </source>
</evidence>
<keyword evidence="1" id="KW-0677">Repeat</keyword>
<dbReference type="CDD" id="cd05008">
    <property type="entry name" value="SIS_GlmS_GlmD_1"/>
    <property type="match status" value="1"/>
</dbReference>
<evidence type="ECO:0000256" key="1">
    <source>
        <dbReference type="ARBA" id="ARBA00022737"/>
    </source>
</evidence>
<dbReference type="SUPFAM" id="SSF53697">
    <property type="entry name" value="SIS domain"/>
    <property type="match status" value="1"/>
</dbReference>
<sequence>MESCFQTLNWEISSMKYAMYQEIKDQPISLRRTIESEKRHMEYISKEFLNLDKIFLIGCGSSISTCYTIRDAIKSLSDINIDVQTGFDFTDHQYLVKDSNMGVILTSQSGETSDTLSALRKAKEYNLKTVAITNVSDSSMAKEADDAIITLCGEEVAILGTKTYVTQLFALYVIFFNMIKTKESEEILTQLYTVPDLIEEAIETTEEKSKEIARINKDVDLFYCMGSGLNFGLAYKLAMTMFMEGALKHACPVYSGEFRHGLIERVEKGVTVVFLKAGNNFDDVTNRAIKFCEDLEVNSILFNLNDYADIHPLLTPFALIVPLEWFIYHLSIYNNEDPGSTRHIGKIRY</sequence>
<dbReference type="HOGENOM" id="CLU_012520_2_1_2"/>
<dbReference type="GO" id="GO:0016853">
    <property type="term" value="F:isomerase activity"/>
    <property type="evidence" value="ECO:0007669"/>
    <property type="project" value="UniProtKB-KW"/>
</dbReference>
<proteinExistence type="predicted"/>
<dbReference type="STRING" id="339860.Msp_1054"/>
<dbReference type="Proteomes" id="UP000001931">
    <property type="component" value="Chromosome"/>
</dbReference>
<dbReference type="InterPro" id="IPR035490">
    <property type="entry name" value="GlmS/FrlB_SIS"/>
</dbReference>
<dbReference type="GO" id="GO:0006047">
    <property type="term" value="P:UDP-N-acetylglucosamine metabolic process"/>
    <property type="evidence" value="ECO:0007669"/>
    <property type="project" value="TreeGrafter"/>
</dbReference>
<dbReference type="GO" id="GO:0006487">
    <property type="term" value="P:protein N-linked glycosylation"/>
    <property type="evidence" value="ECO:0007669"/>
    <property type="project" value="TreeGrafter"/>
</dbReference>
<dbReference type="EMBL" id="CP000102">
    <property type="protein sequence ID" value="ABC57438.1"/>
    <property type="molecule type" value="Genomic_DNA"/>
</dbReference>
<dbReference type="eggNOG" id="arCOG00058">
    <property type="taxonomic scope" value="Archaea"/>
</dbReference>
<dbReference type="GO" id="GO:0097367">
    <property type="term" value="F:carbohydrate derivative binding"/>
    <property type="evidence" value="ECO:0007669"/>
    <property type="project" value="InterPro"/>
</dbReference>
<feature type="domain" description="SIS" evidence="2">
    <location>
        <begin position="44"/>
        <end position="184"/>
    </location>
</feature>
<keyword evidence="3" id="KW-0413">Isomerase</keyword>
<dbReference type="GO" id="GO:0006002">
    <property type="term" value="P:fructose 6-phosphate metabolic process"/>
    <property type="evidence" value="ECO:0007669"/>
    <property type="project" value="TreeGrafter"/>
</dbReference>
<dbReference type="Gene3D" id="3.40.50.10490">
    <property type="entry name" value="Glucose-6-phosphate isomerase like protein, domain 1"/>
    <property type="match status" value="2"/>
</dbReference>
<accession>Q2NFG5</accession>
<dbReference type="InterPro" id="IPR001347">
    <property type="entry name" value="SIS_dom"/>
</dbReference>
<evidence type="ECO:0000259" key="2">
    <source>
        <dbReference type="PROSITE" id="PS51464"/>
    </source>
</evidence>
<dbReference type="PANTHER" id="PTHR10937:SF14">
    <property type="entry name" value="FRUCTOSELYSINE 6-PHOSPHATE DEGLYCASE"/>
    <property type="match status" value="1"/>
</dbReference>
<dbReference type="AlphaFoldDB" id="Q2NFG5"/>
<evidence type="ECO:0000313" key="3">
    <source>
        <dbReference type="EMBL" id="ABC57438.1"/>
    </source>
</evidence>
<keyword evidence="4" id="KW-1185">Reference proteome</keyword>
<gene>
    <name evidence="3" type="ordered locus">Msp_1054</name>
</gene>
<protein>
    <submittedName>
        <fullName evidence="3">Predicted phosphosugar isomerase</fullName>
    </submittedName>
</protein>
<dbReference type="GO" id="GO:0004360">
    <property type="term" value="F:glutamine-fructose-6-phosphate transaminase (isomerizing) activity"/>
    <property type="evidence" value="ECO:0007669"/>
    <property type="project" value="TreeGrafter"/>
</dbReference>
<dbReference type="KEGG" id="mst:Msp_1054"/>
<name>Q2NFG5_METST</name>
<dbReference type="InterPro" id="IPR046348">
    <property type="entry name" value="SIS_dom_sf"/>
</dbReference>